<evidence type="ECO:0000313" key="5">
    <source>
        <dbReference type="EMBL" id="PRX39565.1"/>
    </source>
</evidence>
<feature type="domain" description="HhH-GPD" evidence="4">
    <location>
        <begin position="145"/>
        <end position="308"/>
    </location>
</feature>
<dbReference type="Proteomes" id="UP000237797">
    <property type="component" value="Unassembled WGS sequence"/>
</dbReference>
<dbReference type="Pfam" id="PF00730">
    <property type="entry name" value="HhH-GPD"/>
    <property type="match status" value="1"/>
</dbReference>
<dbReference type="GO" id="GO:0140078">
    <property type="term" value="F:class I DNA-(apurinic or apyrimidinic site) endonuclease activity"/>
    <property type="evidence" value="ECO:0007669"/>
    <property type="project" value="UniProtKB-EC"/>
</dbReference>
<dbReference type="RefSeq" id="WP_211295754.1">
    <property type="nucleotide sequence ID" value="NZ_PVNE01000023.1"/>
</dbReference>
<gene>
    <name evidence="5" type="ORF">CLV97_12318</name>
</gene>
<organism evidence="5 6">
    <name type="scientific">Planifilum fimeticola</name>
    <dbReference type="NCBI Taxonomy" id="201975"/>
    <lineage>
        <taxon>Bacteria</taxon>
        <taxon>Bacillati</taxon>
        <taxon>Bacillota</taxon>
        <taxon>Bacilli</taxon>
        <taxon>Bacillales</taxon>
        <taxon>Thermoactinomycetaceae</taxon>
        <taxon>Planifilum</taxon>
    </lineage>
</organism>
<comment type="caution">
    <text evidence="5">The sequence shown here is derived from an EMBL/GenBank/DDBJ whole genome shotgun (WGS) entry which is preliminary data.</text>
</comment>
<dbReference type="Gene3D" id="1.10.340.30">
    <property type="entry name" value="Hypothetical protein, domain 2"/>
    <property type="match status" value="1"/>
</dbReference>
<comment type="similarity">
    <text evidence="1">Belongs to the type-1 OGG1 family.</text>
</comment>
<protein>
    <recommendedName>
        <fullName evidence="2">DNA-(apurinic or apyrimidinic site) lyase</fullName>
        <ecNumber evidence="2">4.2.99.18</ecNumber>
    </recommendedName>
</protein>
<evidence type="ECO:0000256" key="3">
    <source>
        <dbReference type="ARBA" id="ARBA00044632"/>
    </source>
</evidence>
<sequence length="323" mass="36809">MDGNRGISAKGVETRILLPAPEPFDLRATCMSHGWIVLSPNRWNPSIEAFERVEELSSGKIVQLRVQQPDPEKLVVTALSADSLGETERSEIAQRVTMMLRLDEDLSEFERLCDRHPRWRARVPRGGGRLLRSPTLFEDVVKTICTTNITWAQTRTLVTRLVNAIGRPHPLQPEEKTFPTPQRITAFGAERLRSEIRLGYRANYIAKLAHQVASGELDLEELRAPHLSAEEVRRRLRKLPGIGPYGAATVSMLLGHYDELAIDSEMRAFVSRHYYQGRPVTDKEIYSVYEKWGKWKYLAYWFDPAGHSEPSGPDGRKPDRDRA</sequence>
<reference evidence="5 6" key="1">
    <citation type="submission" date="2018-03" db="EMBL/GenBank/DDBJ databases">
        <title>Genomic Encyclopedia of Archaeal and Bacterial Type Strains, Phase II (KMG-II): from individual species to whole genera.</title>
        <authorList>
            <person name="Goeker M."/>
        </authorList>
    </citation>
    <scope>NUCLEOTIDE SEQUENCE [LARGE SCALE GENOMIC DNA]</scope>
    <source>
        <strain evidence="5 6">DSM 44946</strain>
    </source>
</reference>
<dbReference type="CDD" id="cd00056">
    <property type="entry name" value="ENDO3c"/>
    <property type="match status" value="1"/>
</dbReference>
<dbReference type="PANTHER" id="PTHR10242">
    <property type="entry name" value="8-OXOGUANINE DNA GLYCOSYLASE"/>
    <property type="match status" value="1"/>
</dbReference>
<dbReference type="GO" id="GO:0006285">
    <property type="term" value="P:base-excision repair, AP site formation"/>
    <property type="evidence" value="ECO:0007669"/>
    <property type="project" value="TreeGrafter"/>
</dbReference>
<name>A0A2T0LC76_9BACL</name>
<proteinExistence type="inferred from homology"/>
<dbReference type="InterPro" id="IPR052054">
    <property type="entry name" value="Oxidative_DNA_repair_enzyme"/>
</dbReference>
<evidence type="ECO:0000256" key="1">
    <source>
        <dbReference type="ARBA" id="ARBA00010679"/>
    </source>
</evidence>
<dbReference type="SMART" id="SM00478">
    <property type="entry name" value="ENDO3c"/>
    <property type="match status" value="1"/>
</dbReference>
<keyword evidence="6" id="KW-1185">Reference proteome</keyword>
<accession>A0A2T0LC76</accession>
<dbReference type="InterPro" id="IPR011257">
    <property type="entry name" value="DNA_glycosylase"/>
</dbReference>
<evidence type="ECO:0000259" key="4">
    <source>
        <dbReference type="SMART" id="SM00478"/>
    </source>
</evidence>
<dbReference type="PANTHER" id="PTHR10242:SF4">
    <property type="entry name" value="OS07G0657600 PROTEIN"/>
    <property type="match status" value="1"/>
</dbReference>
<dbReference type="InterPro" id="IPR003265">
    <property type="entry name" value="HhH-GPD_domain"/>
</dbReference>
<comment type="catalytic activity">
    <reaction evidence="3">
        <text>2'-deoxyribonucleotide-(2'-deoxyribose 5'-phosphate)-2'-deoxyribonucleotide-DNA = a 3'-end 2'-deoxyribonucleotide-(2,3-dehydro-2,3-deoxyribose 5'-phosphate)-DNA + a 5'-end 5'-phospho-2'-deoxyribonucleoside-DNA + H(+)</text>
        <dbReference type="Rhea" id="RHEA:66592"/>
        <dbReference type="Rhea" id="RHEA-COMP:13180"/>
        <dbReference type="Rhea" id="RHEA-COMP:16897"/>
        <dbReference type="Rhea" id="RHEA-COMP:17067"/>
        <dbReference type="ChEBI" id="CHEBI:15378"/>
        <dbReference type="ChEBI" id="CHEBI:136412"/>
        <dbReference type="ChEBI" id="CHEBI:157695"/>
        <dbReference type="ChEBI" id="CHEBI:167181"/>
        <dbReference type="EC" id="4.2.99.18"/>
    </reaction>
</comment>
<dbReference type="AlphaFoldDB" id="A0A2T0LC76"/>
<dbReference type="SUPFAM" id="SSF48150">
    <property type="entry name" value="DNA-glycosylase"/>
    <property type="match status" value="1"/>
</dbReference>
<dbReference type="EMBL" id="PVNE01000023">
    <property type="protein sequence ID" value="PRX39565.1"/>
    <property type="molecule type" value="Genomic_DNA"/>
</dbReference>
<dbReference type="GO" id="GO:0034039">
    <property type="term" value="F:8-oxo-7,8-dihydroguanine DNA N-glycosylase activity"/>
    <property type="evidence" value="ECO:0007669"/>
    <property type="project" value="TreeGrafter"/>
</dbReference>
<evidence type="ECO:0000256" key="2">
    <source>
        <dbReference type="ARBA" id="ARBA00012720"/>
    </source>
</evidence>
<evidence type="ECO:0000313" key="6">
    <source>
        <dbReference type="Proteomes" id="UP000237797"/>
    </source>
</evidence>
<dbReference type="EC" id="4.2.99.18" evidence="2"/>